<dbReference type="EMBL" id="ONZI01000001">
    <property type="protein sequence ID" value="SPJ32949.1"/>
    <property type="molecule type" value="Genomic_DNA"/>
</dbReference>
<evidence type="ECO:0000256" key="7">
    <source>
        <dbReference type="SAM" id="Phobius"/>
    </source>
</evidence>
<feature type="transmembrane region" description="Helical" evidence="7">
    <location>
        <begin position="157"/>
        <end position="179"/>
    </location>
</feature>
<feature type="transmembrane region" description="Helical" evidence="7">
    <location>
        <begin position="12"/>
        <end position="34"/>
    </location>
</feature>
<feature type="transmembrane region" description="Helical" evidence="7">
    <location>
        <begin position="83"/>
        <end position="104"/>
    </location>
</feature>
<feature type="region of interest" description="Disordered" evidence="6">
    <location>
        <begin position="261"/>
        <end position="286"/>
    </location>
</feature>
<evidence type="ECO:0000256" key="3">
    <source>
        <dbReference type="ARBA" id="ARBA00022692"/>
    </source>
</evidence>
<name>A0A2R8CJ76_9GAMM</name>
<keyword evidence="5 7" id="KW-0472">Membrane</keyword>
<sequence>MTAHSTLHAPMAMGATSAIAWLLIACLWLVYIAGVWRTHRQKPWPWWRTLLFTAGCLTLAVAFVPALMHAAHQDVRWHMVQHLLLGMFAPLGLVFATPMTLLLRNLPPGGARRLVRFLGTVPVRVLTHPVIAALLDIGGMYLLYMTPLYAMSLSTPWLGHFLHLHFIISGTLFTWAIAGPDPAPHRPGWRMRMGVLFVAMVAHATLGKLLYAFGFPHGTGAGLEELHQAAMWMYYWGDLAEAVLVAALMLAWLRRRRRALHPDGPPADTRTGSDASLRVDDPGKMA</sequence>
<evidence type="ECO:0000256" key="4">
    <source>
        <dbReference type="ARBA" id="ARBA00022989"/>
    </source>
</evidence>
<evidence type="ECO:0008006" key="10">
    <source>
        <dbReference type="Google" id="ProtNLM"/>
    </source>
</evidence>
<evidence type="ECO:0000313" key="8">
    <source>
        <dbReference type="EMBL" id="SPJ32949.1"/>
    </source>
</evidence>
<evidence type="ECO:0000256" key="5">
    <source>
        <dbReference type="ARBA" id="ARBA00023136"/>
    </source>
</evidence>
<gene>
    <name evidence="8" type="ORF">KSP9073_00951</name>
</gene>
<evidence type="ECO:0000313" key="9">
    <source>
        <dbReference type="Proteomes" id="UP000244934"/>
    </source>
</evidence>
<comment type="subcellular location">
    <subcellularLocation>
        <location evidence="1">Cell membrane</location>
        <topology evidence="1">Multi-pass membrane protein</topology>
    </subcellularLocation>
</comment>
<feature type="compositionally biased region" description="Basic and acidic residues" evidence="6">
    <location>
        <begin position="277"/>
        <end position="286"/>
    </location>
</feature>
<dbReference type="RefSeq" id="WP_243409109.1">
    <property type="nucleotide sequence ID" value="NZ_ONZI01000001.1"/>
</dbReference>
<reference evidence="9" key="1">
    <citation type="submission" date="2018-03" db="EMBL/GenBank/DDBJ databases">
        <authorList>
            <person name="Navarro De La Torre S."/>
        </authorList>
    </citation>
    <scope>NUCLEOTIDE SEQUENCE [LARGE SCALE GENOMIC DNA]</scope>
    <source>
        <strain evidence="9">EAod3</strain>
    </source>
</reference>
<dbReference type="Pfam" id="PF09678">
    <property type="entry name" value="Caa3_CtaG"/>
    <property type="match status" value="1"/>
</dbReference>
<evidence type="ECO:0000256" key="6">
    <source>
        <dbReference type="SAM" id="MobiDB-lite"/>
    </source>
</evidence>
<keyword evidence="3 7" id="KW-0812">Transmembrane</keyword>
<dbReference type="InterPro" id="IPR019108">
    <property type="entry name" value="Caa3_assmbl_CtaG-rel"/>
</dbReference>
<keyword evidence="2" id="KW-1003">Cell membrane</keyword>
<keyword evidence="4 7" id="KW-1133">Transmembrane helix</keyword>
<dbReference type="AlphaFoldDB" id="A0A2R8CJ76"/>
<feature type="transmembrane region" description="Helical" evidence="7">
    <location>
        <begin position="191"/>
        <end position="213"/>
    </location>
</feature>
<proteinExistence type="predicted"/>
<keyword evidence="9" id="KW-1185">Reference proteome</keyword>
<dbReference type="Proteomes" id="UP000244934">
    <property type="component" value="Unassembled WGS sequence"/>
</dbReference>
<protein>
    <recommendedName>
        <fullName evidence="10">Cytochrome c oxidase assembly protein</fullName>
    </recommendedName>
</protein>
<feature type="transmembrane region" description="Helical" evidence="7">
    <location>
        <begin position="233"/>
        <end position="253"/>
    </location>
</feature>
<feature type="transmembrane region" description="Helical" evidence="7">
    <location>
        <begin position="125"/>
        <end position="145"/>
    </location>
</feature>
<dbReference type="GO" id="GO:0005886">
    <property type="term" value="C:plasma membrane"/>
    <property type="evidence" value="ECO:0007669"/>
    <property type="project" value="UniProtKB-SubCell"/>
</dbReference>
<feature type="transmembrane region" description="Helical" evidence="7">
    <location>
        <begin position="46"/>
        <end position="71"/>
    </location>
</feature>
<accession>A0A2R8CJ76</accession>
<evidence type="ECO:0000256" key="2">
    <source>
        <dbReference type="ARBA" id="ARBA00022475"/>
    </source>
</evidence>
<evidence type="ECO:0000256" key="1">
    <source>
        <dbReference type="ARBA" id="ARBA00004651"/>
    </source>
</evidence>
<organism evidence="8 9">
    <name type="scientific">Kushneria phyllosphaerae</name>
    <dbReference type="NCBI Taxonomy" id="2100822"/>
    <lineage>
        <taxon>Bacteria</taxon>
        <taxon>Pseudomonadati</taxon>
        <taxon>Pseudomonadota</taxon>
        <taxon>Gammaproteobacteria</taxon>
        <taxon>Oceanospirillales</taxon>
        <taxon>Halomonadaceae</taxon>
        <taxon>Kushneria</taxon>
    </lineage>
</organism>